<evidence type="ECO:0000259" key="3">
    <source>
        <dbReference type="SMART" id="SM00128"/>
    </source>
</evidence>
<dbReference type="Proteomes" id="UP001172684">
    <property type="component" value="Unassembled WGS sequence"/>
</dbReference>
<feature type="transmembrane region" description="Helical" evidence="2">
    <location>
        <begin position="430"/>
        <end position="450"/>
    </location>
</feature>
<reference evidence="4" key="1">
    <citation type="submission" date="2022-10" db="EMBL/GenBank/DDBJ databases">
        <title>Culturing micro-colonial fungi from biological soil crusts in the Mojave desert and describing Neophaeococcomyces mojavensis, and introducing the new genera and species Taxawa tesnikishii.</title>
        <authorList>
            <person name="Kurbessoian T."/>
            <person name="Stajich J.E."/>
        </authorList>
    </citation>
    <scope>NUCLEOTIDE SEQUENCE</scope>
    <source>
        <strain evidence="4">TK_1</strain>
    </source>
</reference>
<keyword evidence="2" id="KW-0472">Membrane</keyword>
<dbReference type="PANTHER" id="PTHR11200">
    <property type="entry name" value="INOSITOL 5-PHOSPHATASE"/>
    <property type="match status" value="1"/>
</dbReference>
<dbReference type="Pfam" id="PF22669">
    <property type="entry name" value="Exo_endo_phos2"/>
    <property type="match status" value="1"/>
</dbReference>
<accession>A0ABQ9NY25</accession>
<dbReference type="InterPro" id="IPR036691">
    <property type="entry name" value="Endo/exonu/phosph_ase_sf"/>
</dbReference>
<feature type="domain" description="Inositol polyphosphate-related phosphatase" evidence="3">
    <location>
        <begin position="2"/>
        <end position="384"/>
    </location>
</feature>
<dbReference type="SMART" id="SM00128">
    <property type="entry name" value="IPPc"/>
    <property type="match status" value="1"/>
</dbReference>
<sequence length="452" mass="49742">MSSLEVYLVTFNCARRLIEPAAFGSHFFDALPKDAALPDIIVISLQEIAPIAYAFLGGAYVLPYFNRVISSVNVAAEGHGGGANTYTNLLTAHVGLTAILVFAKQEVVQRIRWIQTAGTGVGLWHMGNKGAVGVRMGYSLPDSDGEELGITFVAAHLAPMEDAVDRRNADWENIVRNLVFSPHRGLRKLHNGRRTPGSGAEDEDAEPLLSTDSDEDHKIPTSLYNPGSHAFLAGDLNYRTNSNGPKPESHLEYPQPAKTDSPNHFSNYLRHDQLGRERDAGRTVHGFHEASINFPPTYKYSLKRSSGNPPAISPDTDSDDAGDAEHWNWSKHRYPSWTDRILFLPPPASSPQLELHTYTALPLQPTSDHRPVALSVSVPLQALDKDDQDLRSRPPFPINPRWQAQRAAARRKEIVVGVLAYLALTREGNAVLAGVVGGLVAGWFIFRAMLEW</sequence>
<dbReference type="InterPro" id="IPR046985">
    <property type="entry name" value="IP5"/>
</dbReference>
<dbReference type="InterPro" id="IPR000300">
    <property type="entry name" value="IPPc"/>
</dbReference>
<keyword evidence="2" id="KW-0812">Transmembrane</keyword>
<evidence type="ECO:0000313" key="4">
    <source>
        <dbReference type="EMBL" id="KAJ9666199.1"/>
    </source>
</evidence>
<evidence type="ECO:0000256" key="2">
    <source>
        <dbReference type="SAM" id="Phobius"/>
    </source>
</evidence>
<evidence type="ECO:0000313" key="5">
    <source>
        <dbReference type="Proteomes" id="UP001172684"/>
    </source>
</evidence>
<organism evidence="4 5">
    <name type="scientific">Coniosporium apollinis</name>
    <dbReference type="NCBI Taxonomy" id="61459"/>
    <lineage>
        <taxon>Eukaryota</taxon>
        <taxon>Fungi</taxon>
        <taxon>Dikarya</taxon>
        <taxon>Ascomycota</taxon>
        <taxon>Pezizomycotina</taxon>
        <taxon>Dothideomycetes</taxon>
        <taxon>Dothideomycetes incertae sedis</taxon>
        <taxon>Coniosporium</taxon>
    </lineage>
</organism>
<comment type="caution">
    <text evidence="4">The sequence shown here is derived from an EMBL/GenBank/DDBJ whole genome shotgun (WGS) entry which is preliminary data.</text>
</comment>
<protein>
    <recommendedName>
        <fullName evidence="3">Inositol polyphosphate-related phosphatase domain-containing protein</fullName>
    </recommendedName>
</protein>
<feature type="region of interest" description="Disordered" evidence="1">
    <location>
        <begin position="235"/>
        <end position="265"/>
    </location>
</feature>
<name>A0ABQ9NY25_9PEZI</name>
<dbReference type="EMBL" id="JAPDRL010000021">
    <property type="protein sequence ID" value="KAJ9666199.1"/>
    <property type="molecule type" value="Genomic_DNA"/>
</dbReference>
<evidence type="ECO:0000256" key="1">
    <source>
        <dbReference type="SAM" id="MobiDB-lite"/>
    </source>
</evidence>
<dbReference type="SUPFAM" id="SSF56219">
    <property type="entry name" value="DNase I-like"/>
    <property type="match status" value="1"/>
</dbReference>
<keyword evidence="5" id="KW-1185">Reference proteome</keyword>
<keyword evidence="2" id="KW-1133">Transmembrane helix</keyword>
<dbReference type="PANTHER" id="PTHR11200:SF286">
    <property type="entry name" value="5-PHOSPHATASE, PUTATIVE (AFU_ORTHOLOGUE AFUA_5G07600)-RELATED"/>
    <property type="match status" value="1"/>
</dbReference>
<feature type="region of interest" description="Disordered" evidence="1">
    <location>
        <begin position="187"/>
        <end position="218"/>
    </location>
</feature>
<dbReference type="Gene3D" id="3.60.10.10">
    <property type="entry name" value="Endonuclease/exonuclease/phosphatase"/>
    <property type="match status" value="1"/>
</dbReference>
<gene>
    <name evidence="4" type="ORF">H2201_003633</name>
</gene>
<proteinExistence type="predicted"/>
<feature type="region of interest" description="Disordered" evidence="1">
    <location>
        <begin position="301"/>
        <end position="323"/>
    </location>
</feature>